<dbReference type="InterPro" id="IPR017871">
    <property type="entry name" value="ABC_transporter-like_CS"/>
</dbReference>
<name>A0A919RBN6_9ACTN</name>
<reference evidence="5" key="1">
    <citation type="submission" date="2021-01" db="EMBL/GenBank/DDBJ databases">
        <title>Whole genome shotgun sequence of Sinosporangium siamense NBRC 109515.</title>
        <authorList>
            <person name="Komaki H."/>
            <person name="Tamura T."/>
        </authorList>
    </citation>
    <scope>NUCLEOTIDE SEQUENCE</scope>
    <source>
        <strain evidence="5">NBRC 109515</strain>
    </source>
</reference>
<keyword evidence="6" id="KW-1185">Reference proteome</keyword>
<dbReference type="AlphaFoldDB" id="A0A919RBN6"/>
<protein>
    <submittedName>
        <fullName evidence="5">Nitrate ABC transporter ATP-binding protein</fullName>
    </submittedName>
</protein>
<dbReference type="PANTHER" id="PTHR42788:SF13">
    <property type="entry name" value="ALIPHATIC SULFONATES IMPORT ATP-BINDING PROTEIN SSUB"/>
    <property type="match status" value="1"/>
</dbReference>
<evidence type="ECO:0000313" key="5">
    <source>
        <dbReference type="EMBL" id="GII90507.1"/>
    </source>
</evidence>
<dbReference type="PROSITE" id="PS00211">
    <property type="entry name" value="ABC_TRANSPORTER_1"/>
    <property type="match status" value="1"/>
</dbReference>
<keyword evidence="1" id="KW-0813">Transport</keyword>
<dbReference type="GO" id="GO:0005524">
    <property type="term" value="F:ATP binding"/>
    <property type="evidence" value="ECO:0007669"/>
    <property type="project" value="UniProtKB-KW"/>
</dbReference>
<dbReference type="PROSITE" id="PS50893">
    <property type="entry name" value="ABC_TRANSPORTER_2"/>
    <property type="match status" value="1"/>
</dbReference>
<comment type="caution">
    <text evidence="5">The sequence shown here is derived from an EMBL/GenBank/DDBJ whole genome shotgun (WGS) entry which is preliminary data.</text>
</comment>
<dbReference type="InterPro" id="IPR003439">
    <property type="entry name" value="ABC_transporter-like_ATP-bd"/>
</dbReference>
<dbReference type="RefSeq" id="WP_204020957.1">
    <property type="nucleotide sequence ID" value="NZ_BOOW01000006.1"/>
</dbReference>
<keyword evidence="3 5" id="KW-0067">ATP-binding</keyword>
<accession>A0A919RBN6</accession>
<dbReference type="InterPro" id="IPR050166">
    <property type="entry name" value="ABC_transporter_ATP-bind"/>
</dbReference>
<dbReference type="EMBL" id="BOOW01000006">
    <property type="protein sequence ID" value="GII90507.1"/>
    <property type="molecule type" value="Genomic_DNA"/>
</dbReference>
<organism evidence="5 6">
    <name type="scientific">Sinosporangium siamense</name>
    <dbReference type="NCBI Taxonomy" id="1367973"/>
    <lineage>
        <taxon>Bacteria</taxon>
        <taxon>Bacillati</taxon>
        <taxon>Actinomycetota</taxon>
        <taxon>Actinomycetes</taxon>
        <taxon>Streptosporangiales</taxon>
        <taxon>Streptosporangiaceae</taxon>
        <taxon>Sinosporangium</taxon>
    </lineage>
</organism>
<evidence type="ECO:0000259" key="4">
    <source>
        <dbReference type="PROSITE" id="PS50893"/>
    </source>
</evidence>
<proteinExistence type="predicted"/>
<dbReference type="PANTHER" id="PTHR42788">
    <property type="entry name" value="TAURINE IMPORT ATP-BINDING PROTEIN-RELATED"/>
    <property type="match status" value="1"/>
</dbReference>
<dbReference type="SUPFAM" id="SSF52540">
    <property type="entry name" value="P-loop containing nucleoside triphosphate hydrolases"/>
    <property type="match status" value="1"/>
</dbReference>
<evidence type="ECO:0000313" key="6">
    <source>
        <dbReference type="Proteomes" id="UP000606172"/>
    </source>
</evidence>
<evidence type="ECO:0000256" key="2">
    <source>
        <dbReference type="ARBA" id="ARBA00022741"/>
    </source>
</evidence>
<dbReference type="Gene3D" id="3.40.50.300">
    <property type="entry name" value="P-loop containing nucleotide triphosphate hydrolases"/>
    <property type="match status" value="1"/>
</dbReference>
<dbReference type="GO" id="GO:0016887">
    <property type="term" value="F:ATP hydrolysis activity"/>
    <property type="evidence" value="ECO:0007669"/>
    <property type="project" value="InterPro"/>
</dbReference>
<keyword evidence="2" id="KW-0547">Nucleotide-binding</keyword>
<feature type="domain" description="ABC transporter" evidence="4">
    <location>
        <begin position="6"/>
        <end position="241"/>
    </location>
</feature>
<evidence type="ECO:0000256" key="1">
    <source>
        <dbReference type="ARBA" id="ARBA00022448"/>
    </source>
</evidence>
<dbReference type="InterPro" id="IPR003593">
    <property type="entry name" value="AAA+_ATPase"/>
</dbReference>
<gene>
    <name evidence="5" type="ORF">Ssi02_07380</name>
</gene>
<dbReference type="Proteomes" id="UP000606172">
    <property type="component" value="Unassembled WGS sequence"/>
</dbReference>
<sequence length="264" mass="29367">MSTQKIEIDTVGKSYETGPRKKRKVVHALKDVSLTIAPGGFVSLLGPSGCGKTTLLKCIDGLIPITEGEIRVGGKAIADPGRDRAFVFQDFRLLPWRTVLGNVCFPLETTISSKAEREAIAKKYIDMVGLTAFERHHPHELSGGMQQRVGIARALAVDPDILLMDEPFGALDAQTRELMQVELLRIWELTGKTVVFVTHSVDEAIFLSQRIAVFSSRPGTISAEFDVPFAYPRTDLGIRRDPRFTDLRQEIWRLLKGDQNSFSD</sequence>
<dbReference type="CDD" id="cd03293">
    <property type="entry name" value="ABC_NrtD_SsuB_transporters"/>
    <property type="match status" value="1"/>
</dbReference>
<dbReference type="SMART" id="SM00382">
    <property type="entry name" value="AAA"/>
    <property type="match status" value="1"/>
</dbReference>
<dbReference type="Pfam" id="PF00005">
    <property type="entry name" value="ABC_tran"/>
    <property type="match status" value="1"/>
</dbReference>
<dbReference type="InterPro" id="IPR027417">
    <property type="entry name" value="P-loop_NTPase"/>
</dbReference>
<evidence type="ECO:0000256" key="3">
    <source>
        <dbReference type="ARBA" id="ARBA00022840"/>
    </source>
</evidence>